<evidence type="ECO:0008006" key="3">
    <source>
        <dbReference type="Google" id="ProtNLM"/>
    </source>
</evidence>
<protein>
    <recommendedName>
        <fullName evidence="3">Phage protein</fullName>
    </recommendedName>
</protein>
<proteinExistence type="predicted"/>
<dbReference type="OrthoDB" id="2201507at2"/>
<sequence>MNEEKSVRELLRDLSGILEEISTIDENKVYKAKLIDGDGSRSIDETPLERAKNLAGSAIACYVSQIQEILGYEDK</sequence>
<organism evidence="1 2">
    <name type="scientific">Vagococcus fluvialis bH819</name>
    <dbReference type="NCBI Taxonomy" id="1255619"/>
    <lineage>
        <taxon>Bacteria</taxon>
        <taxon>Bacillati</taxon>
        <taxon>Bacillota</taxon>
        <taxon>Bacilli</taxon>
        <taxon>Lactobacillales</taxon>
        <taxon>Enterococcaceae</taxon>
        <taxon>Vagococcus</taxon>
    </lineage>
</organism>
<accession>A0A1X6WM96</accession>
<evidence type="ECO:0000313" key="2">
    <source>
        <dbReference type="Proteomes" id="UP000195918"/>
    </source>
</evidence>
<dbReference type="RefSeq" id="WP_086951024.1">
    <property type="nucleotide sequence ID" value="NZ_FWFD01000008.1"/>
</dbReference>
<dbReference type="Proteomes" id="UP000195918">
    <property type="component" value="Unassembled WGS sequence"/>
</dbReference>
<evidence type="ECO:0000313" key="1">
    <source>
        <dbReference type="EMBL" id="SLM85389.1"/>
    </source>
</evidence>
<dbReference type="AlphaFoldDB" id="A0A1X6WM96"/>
<name>A0A1X6WM96_9ENTE</name>
<dbReference type="EMBL" id="FWFD01000008">
    <property type="protein sequence ID" value="SLM85389.1"/>
    <property type="molecule type" value="Genomic_DNA"/>
</dbReference>
<gene>
    <name evidence="1" type="ORF">FM121_04775</name>
</gene>
<reference evidence="2" key="1">
    <citation type="submission" date="2017-02" db="EMBL/GenBank/DDBJ databases">
        <authorList>
            <person name="Dridi B."/>
        </authorList>
    </citation>
    <scope>NUCLEOTIDE SEQUENCE [LARGE SCALE GENOMIC DNA]</scope>
    <source>
        <strain evidence="2">bH819</strain>
    </source>
</reference>
<keyword evidence="2" id="KW-1185">Reference proteome</keyword>